<dbReference type="InterPro" id="IPR001109">
    <property type="entry name" value="Hydrogenase_HupF/HypC"/>
</dbReference>
<evidence type="ECO:0000313" key="4">
    <source>
        <dbReference type="Proteomes" id="UP000197019"/>
    </source>
</evidence>
<keyword evidence="4" id="KW-1185">Reference proteome</keyword>
<dbReference type="KEGG" id="mpsy:CEK71_19185"/>
<evidence type="ECO:0000256" key="1">
    <source>
        <dbReference type="ARBA" id="ARBA00006018"/>
    </source>
</evidence>
<dbReference type="AlphaFoldDB" id="A0A1Z4C3D0"/>
<reference evidence="2 4" key="1">
    <citation type="submission" date="2017-06" db="EMBL/GenBank/DDBJ databases">
        <title>Genome Sequencing of the methanotroph Methylovulum psychrotolerants str. HV10-M2 isolated from a high-altitude environment.</title>
        <authorList>
            <person name="Mateos-Rivera A."/>
        </authorList>
    </citation>
    <scope>NUCLEOTIDE SEQUENCE [LARGE SCALE GENOMIC DNA]</scope>
    <source>
        <strain evidence="2 4">HV10_M2</strain>
    </source>
</reference>
<dbReference type="GO" id="GO:0008168">
    <property type="term" value="F:methyltransferase activity"/>
    <property type="evidence" value="ECO:0007669"/>
    <property type="project" value="UniProtKB-KW"/>
</dbReference>
<name>A0A1Z4C3D0_9GAMM</name>
<gene>
    <name evidence="3" type="ORF">AADEFJLK_02796</name>
    <name evidence="2" type="ORF">CEK71_19185</name>
</gene>
<dbReference type="GO" id="GO:0032259">
    <property type="term" value="P:methylation"/>
    <property type="evidence" value="ECO:0007669"/>
    <property type="project" value="UniProtKB-KW"/>
</dbReference>
<dbReference type="GO" id="GO:0051604">
    <property type="term" value="P:protein maturation"/>
    <property type="evidence" value="ECO:0007669"/>
    <property type="project" value="TreeGrafter"/>
</dbReference>
<protein>
    <submittedName>
        <fullName evidence="3">HypC/HybG/HupF family hydrogenase formation chaperone</fullName>
    </submittedName>
    <submittedName>
        <fullName evidence="2">RNA methyltransferase</fullName>
    </submittedName>
</protein>
<dbReference type="PROSITE" id="PS01097">
    <property type="entry name" value="HUPF_HYPC"/>
    <property type="match status" value="1"/>
</dbReference>
<keyword evidence="2" id="KW-0808">Transferase</keyword>
<dbReference type="Proteomes" id="UP000237423">
    <property type="component" value="Unassembled WGS sequence"/>
</dbReference>
<organism evidence="2 4">
    <name type="scientific">Methylovulum psychrotolerans</name>
    <dbReference type="NCBI Taxonomy" id="1704499"/>
    <lineage>
        <taxon>Bacteria</taxon>
        <taxon>Pseudomonadati</taxon>
        <taxon>Pseudomonadota</taxon>
        <taxon>Gammaproteobacteria</taxon>
        <taxon>Methylococcales</taxon>
        <taxon>Methylococcaceae</taxon>
        <taxon>Methylovulum</taxon>
    </lineage>
</organism>
<dbReference type="OrthoDB" id="9806017at2"/>
<dbReference type="RefSeq" id="WP_088620889.1">
    <property type="nucleotide sequence ID" value="NZ_CP022129.1"/>
</dbReference>
<accession>A0A1Z4C3D0</accession>
<comment type="similarity">
    <text evidence="1">Belongs to the HupF/HypC family.</text>
</comment>
<sequence>MCIGLPMQVIGLQGDTALCRYRGGDTLVDLLLVGAQPVGTWVLVFLDTAREVLSEEKARQIADALEAMHLIMGQHPIEQSQIDDLFADLVGREPPLPEFLLS</sequence>
<dbReference type="GO" id="GO:0005506">
    <property type="term" value="F:iron ion binding"/>
    <property type="evidence" value="ECO:0007669"/>
    <property type="project" value="TreeGrafter"/>
</dbReference>
<evidence type="ECO:0000313" key="5">
    <source>
        <dbReference type="Proteomes" id="UP000237423"/>
    </source>
</evidence>
<keyword evidence="2" id="KW-0489">Methyltransferase</keyword>
<dbReference type="Pfam" id="PF01455">
    <property type="entry name" value="HupF_HypC"/>
    <property type="match status" value="1"/>
</dbReference>
<dbReference type="Proteomes" id="UP000197019">
    <property type="component" value="Chromosome"/>
</dbReference>
<dbReference type="Gene3D" id="2.30.30.140">
    <property type="match status" value="1"/>
</dbReference>
<evidence type="ECO:0000313" key="3">
    <source>
        <dbReference type="EMBL" id="POZ51347.1"/>
    </source>
</evidence>
<dbReference type="GO" id="GO:1902670">
    <property type="term" value="F:carbon dioxide binding"/>
    <property type="evidence" value="ECO:0007669"/>
    <property type="project" value="TreeGrafter"/>
</dbReference>
<dbReference type="InterPro" id="IPR019812">
    <property type="entry name" value="Hydgase_assmbl_chp_CS"/>
</dbReference>
<dbReference type="PRINTS" id="PR00445">
    <property type="entry name" value="HUPFHYPC"/>
</dbReference>
<dbReference type="PANTHER" id="PTHR35177:SF2">
    <property type="entry name" value="HYDROGENASE MATURATION FACTOR HYBG"/>
    <property type="match status" value="1"/>
</dbReference>
<reference evidence="3 5" key="2">
    <citation type="submission" date="2017-11" db="EMBL/GenBank/DDBJ databases">
        <title>Draft Genome Sequence of Methylobacter psychrotolerans Sph1T, an Obligate Methanotroph from Low-Temperature Environments.</title>
        <authorList>
            <person name="Oshkin I.Y."/>
            <person name="Miroshnikov K."/>
            <person name="Belova S.E."/>
            <person name="Korzhenkov A."/>
            <person name="Toshchakov S.V."/>
            <person name="Dedysh S.N."/>
        </authorList>
    </citation>
    <scope>NUCLEOTIDE SEQUENCE [LARGE SCALE GENOMIC DNA]</scope>
    <source>
        <strain evidence="3 5">Sph1</strain>
    </source>
</reference>
<dbReference type="EMBL" id="PGFZ01000006">
    <property type="protein sequence ID" value="POZ51347.1"/>
    <property type="molecule type" value="Genomic_DNA"/>
</dbReference>
<dbReference type="EMBL" id="CP022129">
    <property type="protein sequence ID" value="ASF48019.1"/>
    <property type="molecule type" value="Genomic_DNA"/>
</dbReference>
<dbReference type="PANTHER" id="PTHR35177">
    <property type="entry name" value="HYDROGENASE MATURATION FACTOR HYBG"/>
    <property type="match status" value="1"/>
</dbReference>
<dbReference type="NCBIfam" id="TIGR00074">
    <property type="entry name" value="hypC_hupF"/>
    <property type="match status" value="1"/>
</dbReference>
<proteinExistence type="inferred from homology"/>
<dbReference type="SUPFAM" id="SSF159127">
    <property type="entry name" value="HupF/HypC-like"/>
    <property type="match status" value="1"/>
</dbReference>
<evidence type="ECO:0000313" key="2">
    <source>
        <dbReference type="EMBL" id="ASF48019.1"/>
    </source>
</evidence>